<feature type="domain" description="Superoxide dismutase copper/zinc binding" evidence="1">
    <location>
        <begin position="47"/>
        <end position="142"/>
    </location>
</feature>
<dbReference type="GO" id="GO:0006801">
    <property type="term" value="P:superoxide metabolic process"/>
    <property type="evidence" value="ECO:0007669"/>
    <property type="project" value="InterPro"/>
</dbReference>
<dbReference type="EMBL" id="MDYQ01000353">
    <property type="protein sequence ID" value="PRP75997.1"/>
    <property type="molecule type" value="Genomic_DNA"/>
</dbReference>
<dbReference type="PANTHER" id="PTHR10003">
    <property type="entry name" value="SUPEROXIDE DISMUTASE CU-ZN -RELATED"/>
    <property type="match status" value="1"/>
</dbReference>
<dbReference type="OrthoDB" id="14286at2759"/>
<evidence type="ECO:0000313" key="2">
    <source>
        <dbReference type="EMBL" id="PRP75997.1"/>
    </source>
</evidence>
<evidence type="ECO:0000259" key="1">
    <source>
        <dbReference type="Pfam" id="PF00080"/>
    </source>
</evidence>
<protein>
    <submittedName>
        <fullName evidence="2">Superoxide dismutase</fullName>
    </submittedName>
</protein>
<dbReference type="Gene3D" id="2.60.40.200">
    <property type="entry name" value="Superoxide dismutase, copper/zinc binding domain"/>
    <property type="match status" value="1"/>
</dbReference>
<dbReference type="GO" id="GO:0005507">
    <property type="term" value="F:copper ion binding"/>
    <property type="evidence" value="ECO:0007669"/>
    <property type="project" value="InterPro"/>
</dbReference>
<organism evidence="2 3">
    <name type="scientific">Planoprotostelium fungivorum</name>
    <dbReference type="NCBI Taxonomy" id="1890364"/>
    <lineage>
        <taxon>Eukaryota</taxon>
        <taxon>Amoebozoa</taxon>
        <taxon>Evosea</taxon>
        <taxon>Variosea</taxon>
        <taxon>Cavosteliida</taxon>
        <taxon>Cavosteliaceae</taxon>
        <taxon>Planoprotostelium</taxon>
    </lineage>
</organism>
<dbReference type="InterPro" id="IPR001424">
    <property type="entry name" value="SOD_Cu_Zn_dom"/>
</dbReference>
<dbReference type="STRING" id="1890364.A0A2P6MWC7"/>
<sequence length="182" mass="20148">MELRSGFGASGCVIKKQDRSYSYSYHSDSDMSGKQLTEAISLLKGDVHGSVHFKEGNTLITAKIYGLAPGKHGFHVHQLGDLSNGCVTAGPHYNPHGKTHGGPHDDERHVGDLGNIVKTEDKEPAEFELEDSLVKLDGPFSMIWAEEDMTIRRLPVMLGVEWLVESSENPRSELSYLWLREG</sequence>
<dbReference type="InterPro" id="IPR024134">
    <property type="entry name" value="SOD_Cu/Zn_/chaperone"/>
</dbReference>
<dbReference type="InterPro" id="IPR036423">
    <property type="entry name" value="SOD-like_Cu/Zn_dom_sf"/>
</dbReference>
<evidence type="ECO:0000313" key="3">
    <source>
        <dbReference type="Proteomes" id="UP000241769"/>
    </source>
</evidence>
<comment type="caution">
    <text evidence="2">The sequence shown here is derived from an EMBL/GenBank/DDBJ whole genome shotgun (WGS) entry which is preliminary data.</text>
</comment>
<dbReference type="InParanoid" id="A0A2P6MWC7"/>
<dbReference type="InterPro" id="IPR018152">
    <property type="entry name" value="SOD_Cu/Zn_BS"/>
</dbReference>
<dbReference type="Pfam" id="PF00080">
    <property type="entry name" value="Sod_Cu"/>
    <property type="match status" value="1"/>
</dbReference>
<gene>
    <name evidence="2" type="ORF">PROFUN_01713</name>
</gene>
<dbReference type="AlphaFoldDB" id="A0A2P6MWC7"/>
<dbReference type="FunCoup" id="A0A2P6MWC7">
    <property type="interactions" value="320"/>
</dbReference>
<dbReference type="PROSITE" id="PS00087">
    <property type="entry name" value="SOD_CU_ZN_1"/>
    <property type="match status" value="1"/>
</dbReference>
<name>A0A2P6MWC7_9EUKA</name>
<keyword evidence="3" id="KW-1185">Reference proteome</keyword>
<dbReference type="SUPFAM" id="SSF49329">
    <property type="entry name" value="Cu,Zn superoxide dismutase-like"/>
    <property type="match status" value="1"/>
</dbReference>
<reference evidence="2 3" key="1">
    <citation type="journal article" date="2018" name="Genome Biol. Evol.">
        <title>Multiple Roots of Fruiting Body Formation in Amoebozoa.</title>
        <authorList>
            <person name="Hillmann F."/>
            <person name="Forbes G."/>
            <person name="Novohradska S."/>
            <person name="Ferling I."/>
            <person name="Riege K."/>
            <person name="Groth M."/>
            <person name="Westermann M."/>
            <person name="Marz M."/>
            <person name="Spaller T."/>
            <person name="Winckler T."/>
            <person name="Schaap P."/>
            <person name="Glockner G."/>
        </authorList>
    </citation>
    <scope>NUCLEOTIDE SEQUENCE [LARGE SCALE GENOMIC DNA]</scope>
    <source>
        <strain evidence="2 3">Jena</strain>
    </source>
</reference>
<proteinExistence type="predicted"/>
<dbReference type="CDD" id="cd00305">
    <property type="entry name" value="Cu-Zn_Superoxide_Dismutase"/>
    <property type="match status" value="1"/>
</dbReference>
<accession>A0A2P6MWC7</accession>
<dbReference type="Proteomes" id="UP000241769">
    <property type="component" value="Unassembled WGS sequence"/>
</dbReference>
<dbReference type="PRINTS" id="PR00068">
    <property type="entry name" value="CUZNDISMTASE"/>
</dbReference>